<accession>A0A6G1L6G8</accession>
<proteinExistence type="inferred from homology"/>
<name>A0A6G1L6G8_9PEZI</name>
<protein>
    <submittedName>
        <fullName evidence="4">NAD(P)-binding protein</fullName>
    </submittedName>
</protein>
<dbReference type="GO" id="GO:0016491">
    <property type="term" value="F:oxidoreductase activity"/>
    <property type="evidence" value="ECO:0007669"/>
    <property type="project" value="UniProtKB-KW"/>
</dbReference>
<evidence type="ECO:0000256" key="2">
    <source>
        <dbReference type="ARBA" id="ARBA00022857"/>
    </source>
</evidence>
<dbReference type="CDD" id="cd05233">
    <property type="entry name" value="SDR_c"/>
    <property type="match status" value="1"/>
</dbReference>
<organism evidence="4 5">
    <name type="scientific">Teratosphaeria nubilosa</name>
    <dbReference type="NCBI Taxonomy" id="161662"/>
    <lineage>
        <taxon>Eukaryota</taxon>
        <taxon>Fungi</taxon>
        <taxon>Dikarya</taxon>
        <taxon>Ascomycota</taxon>
        <taxon>Pezizomycotina</taxon>
        <taxon>Dothideomycetes</taxon>
        <taxon>Dothideomycetidae</taxon>
        <taxon>Mycosphaerellales</taxon>
        <taxon>Teratosphaeriaceae</taxon>
        <taxon>Teratosphaeria</taxon>
    </lineage>
</organism>
<comment type="similarity">
    <text evidence="1">Belongs to the short-chain dehydrogenases/reductases (SDR) family.</text>
</comment>
<dbReference type="PANTHER" id="PTHR43391:SF14">
    <property type="entry name" value="DEHYDROGENASE_REDUCTASE SDR FAMILY PROTEIN 7-LIKE"/>
    <property type="match status" value="1"/>
</dbReference>
<dbReference type="InterPro" id="IPR036291">
    <property type="entry name" value="NAD(P)-bd_dom_sf"/>
</dbReference>
<dbReference type="AlphaFoldDB" id="A0A6G1L6G8"/>
<evidence type="ECO:0000256" key="3">
    <source>
        <dbReference type="ARBA" id="ARBA00023002"/>
    </source>
</evidence>
<sequence>MSGKPLNPMGLDFTPNIHHDTYDFINPTKVDLSDRAVLITGASKGIGKATALSYAQAGASYIAIAARSSLESLKGELEEAAKKAGRASPKVLALQQDVTDYASVEQTVNDVEKTFGRLDIVISNAGYLEPFMPFLESKPEDWKRSYEVNILASITSLEPSYLFCSRLKTA</sequence>
<gene>
    <name evidence="4" type="ORF">EJ03DRAFT_328192</name>
</gene>
<dbReference type="Proteomes" id="UP000799436">
    <property type="component" value="Unassembled WGS sequence"/>
</dbReference>
<dbReference type="Pfam" id="PF00106">
    <property type="entry name" value="adh_short"/>
    <property type="match status" value="1"/>
</dbReference>
<evidence type="ECO:0000313" key="5">
    <source>
        <dbReference type="Proteomes" id="UP000799436"/>
    </source>
</evidence>
<dbReference type="Gene3D" id="3.40.50.720">
    <property type="entry name" value="NAD(P)-binding Rossmann-like Domain"/>
    <property type="match status" value="1"/>
</dbReference>
<dbReference type="EMBL" id="ML995843">
    <property type="protein sequence ID" value="KAF2768531.1"/>
    <property type="molecule type" value="Genomic_DNA"/>
</dbReference>
<dbReference type="SUPFAM" id="SSF51735">
    <property type="entry name" value="NAD(P)-binding Rossmann-fold domains"/>
    <property type="match status" value="1"/>
</dbReference>
<reference evidence="4" key="1">
    <citation type="journal article" date="2020" name="Stud. Mycol.">
        <title>101 Dothideomycetes genomes: a test case for predicting lifestyles and emergence of pathogens.</title>
        <authorList>
            <person name="Haridas S."/>
            <person name="Albert R."/>
            <person name="Binder M."/>
            <person name="Bloem J."/>
            <person name="Labutti K."/>
            <person name="Salamov A."/>
            <person name="Andreopoulos B."/>
            <person name="Baker S."/>
            <person name="Barry K."/>
            <person name="Bills G."/>
            <person name="Bluhm B."/>
            <person name="Cannon C."/>
            <person name="Castanera R."/>
            <person name="Culley D."/>
            <person name="Daum C."/>
            <person name="Ezra D."/>
            <person name="Gonzalez J."/>
            <person name="Henrissat B."/>
            <person name="Kuo A."/>
            <person name="Liang C."/>
            <person name="Lipzen A."/>
            <person name="Lutzoni F."/>
            <person name="Magnuson J."/>
            <person name="Mondo S."/>
            <person name="Nolan M."/>
            <person name="Ohm R."/>
            <person name="Pangilinan J."/>
            <person name="Park H.-J."/>
            <person name="Ramirez L."/>
            <person name="Alfaro M."/>
            <person name="Sun H."/>
            <person name="Tritt A."/>
            <person name="Yoshinaga Y."/>
            <person name="Zwiers L.-H."/>
            <person name="Turgeon B."/>
            <person name="Goodwin S."/>
            <person name="Spatafora J."/>
            <person name="Crous P."/>
            <person name="Grigoriev I."/>
        </authorList>
    </citation>
    <scope>NUCLEOTIDE SEQUENCE</scope>
    <source>
        <strain evidence="4">CBS 116005</strain>
    </source>
</reference>
<evidence type="ECO:0000256" key="1">
    <source>
        <dbReference type="ARBA" id="ARBA00006484"/>
    </source>
</evidence>
<keyword evidence="3" id="KW-0560">Oxidoreductase</keyword>
<dbReference type="InterPro" id="IPR002347">
    <property type="entry name" value="SDR_fam"/>
</dbReference>
<dbReference type="PANTHER" id="PTHR43391">
    <property type="entry name" value="RETINOL DEHYDROGENASE-RELATED"/>
    <property type="match status" value="1"/>
</dbReference>
<keyword evidence="5" id="KW-1185">Reference proteome</keyword>
<evidence type="ECO:0000313" key="4">
    <source>
        <dbReference type="EMBL" id="KAF2768531.1"/>
    </source>
</evidence>
<keyword evidence="2" id="KW-0521">NADP</keyword>
<dbReference type="OrthoDB" id="1933717at2759"/>
<dbReference type="PRINTS" id="PR00081">
    <property type="entry name" value="GDHRDH"/>
</dbReference>